<comment type="caution">
    <text evidence="3">The sequence shown here is derived from an EMBL/GenBank/DDBJ whole genome shotgun (WGS) entry which is preliminary data.</text>
</comment>
<dbReference type="Proteomes" id="UP000032047">
    <property type="component" value="Unassembled WGS sequence"/>
</dbReference>
<dbReference type="InterPro" id="IPR000873">
    <property type="entry name" value="AMP-dep_synth/lig_dom"/>
</dbReference>
<name>A0A0D0HMT1_9BACL</name>
<keyword evidence="4" id="KW-1185">Reference proteome</keyword>
<dbReference type="PANTHER" id="PTHR43767">
    <property type="entry name" value="LONG-CHAIN-FATTY-ACID--COA LIGASE"/>
    <property type="match status" value="1"/>
</dbReference>
<proteinExistence type="predicted"/>
<accession>A0A0D0HMT1</accession>
<evidence type="ECO:0000313" key="4">
    <source>
        <dbReference type="Proteomes" id="UP000032047"/>
    </source>
</evidence>
<evidence type="ECO:0000259" key="2">
    <source>
        <dbReference type="Pfam" id="PF13193"/>
    </source>
</evidence>
<dbReference type="CDD" id="cd04433">
    <property type="entry name" value="AFD_class_I"/>
    <property type="match status" value="1"/>
</dbReference>
<reference evidence="3 4" key="1">
    <citation type="submission" date="2015-01" db="EMBL/GenBank/DDBJ databases">
        <title>Genome sequence of Anoxybacillus ayderensis strain AB04.</title>
        <authorList>
            <person name="Belduz A.O."/>
            <person name="Canakci S."/>
            <person name="Chan K.-G."/>
            <person name="Kahar U.M."/>
            <person name="Yaakob A.S."/>
            <person name="Chan C.S."/>
            <person name="Goh K.M."/>
        </authorList>
    </citation>
    <scope>NUCLEOTIDE SEQUENCE [LARGE SCALE GENOMIC DNA]</scope>
    <source>
        <strain evidence="3 4">AB04</strain>
    </source>
</reference>
<dbReference type="AlphaFoldDB" id="A0A0D0HMT1"/>
<dbReference type="GO" id="GO:0004467">
    <property type="term" value="F:long-chain fatty acid-CoA ligase activity"/>
    <property type="evidence" value="ECO:0007669"/>
    <property type="project" value="UniProtKB-EC"/>
</dbReference>
<dbReference type="Pfam" id="PF00501">
    <property type="entry name" value="AMP-binding"/>
    <property type="match status" value="1"/>
</dbReference>
<feature type="domain" description="AMP-binding enzyme C-terminal" evidence="2">
    <location>
        <begin position="327"/>
        <end position="400"/>
    </location>
</feature>
<dbReference type="SUPFAM" id="SSF56801">
    <property type="entry name" value="Acetyl-CoA synthetase-like"/>
    <property type="match status" value="1"/>
</dbReference>
<gene>
    <name evidence="3" type="ORF">JV16_01467</name>
</gene>
<dbReference type="PANTHER" id="PTHR43767:SF10">
    <property type="entry name" value="SURFACTIN SYNTHASE SUBUNIT 1"/>
    <property type="match status" value="1"/>
</dbReference>
<organism evidence="3 4">
    <name type="scientific">Anoxybacillus ayderensis</name>
    <dbReference type="NCBI Taxonomy" id="265546"/>
    <lineage>
        <taxon>Bacteria</taxon>
        <taxon>Bacillati</taxon>
        <taxon>Bacillota</taxon>
        <taxon>Bacilli</taxon>
        <taxon>Bacillales</taxon>
        <taxon>Anoxybacillaceae</taxon>
        <taxon>Anoxybacillus</taxon>
    </lineage>
</organism>
<dbReference type="InterPro" id="IPR042099">
    <property type="entry name" value="ANL_N_sf"/>
</dbReference>
<dbReference type="PATRIC" id="fig|265546.4.peg.1467"/>
<evidence type="ECO:0000259" key="1">
    <source>
        <dbReference type="Pfam" id="PF00501"/>
    </source>
</evidence>
<sequence length="411" mass="46149">MLYINDRYYTEEDLKSYYTSFENIDTLKNGGRLRIAVCTTNVLEWLALFFYIKGKGGSVVPIHASSPRQAAIRIAKKASSHLLIDQSVSSIVHLSEAKLEEEGRLVQFSSGSTGAPKCIERTWLEVEKEVDEYVKRLPVGRETTPIIACPVTHSYGLISGVMTSLKRGIEPIIIASMNPKYILRKLREYPNHLLYASPSLLYSLVSLLTKGERLHMVMTSGALMPSSWLASLRAVSDQVFQQYGCSEAGCVAIQLSVTHPQQMGIPLSHVRVRAGEIDRPSEIIVETENKTIHTNDLGYFAEDGTLHFVSRIDDVINVAGLNVYPQEVEDVLMEEPRVKEAIVYKKADLYAGERVCALFTSYSPVSEMELRKWCQARLAPYQIPVEWKEVIDIPKLANGKVNRKMLSEVHV</sequence>
<dbReference type="InterPro" id="IPR050237">
    <property type="entry name" value="ATP-dep_AMP-bd_enzyme"/>
</dbReference>
<dbReference type="Pfam" id="PF13193">
    <property type="entry name" value="AMP-binding_C"/>
    <property type="match status" value="1"/>
</dbReference>
<dbReference type="InterPro" id="IPR025110">
    <property type="entry name" value="AMP-bd_C"/>
</dbReference>
<protein>
    <submittedName>
        <fullName evidence="3">Long-chain-fatty-acid--CoA ligase</fullName>
        <ecNumber evidence="3">6.2.1.3</ecNumber>
    </submittedName>
</protein>
<dbReference type="PROSITE" id="PS00455">
    <property type="entry name" value="AMP_BINDING"/>
    <property type="match status" value="1"/>
</dbReference>
<dbReference type="InterPro" id="IPR020845">
    <property type="entry name" value="AMP-binding_CS"/>
</dbReference>
<dbReference type="Gene3D" id="3.40.50.12780">
    <property type="entry name" value="N-terminal domain of ligase-like"/>
    <property type="match status" value="1"/>
</dbReference>
<dbReference type="NCBIfam" id="NF006167">
    <property type="entry name" value="PRK08308.1"/>
    <property type="match status" value="1"/>
</dbReference>
<dbReference type="Gene3D" id="3.30.300.30">
    <property type="match status" value="1"/>
</dbReference>
<evidence type="ECO:0000313" key="3">
    <source>
        <dbReference type="EMBL" id="KIP21464.1"/>
    </source>
</evidence>
<keyword evidence="3" id="KW-0436">Ligase</keyword>
<feature type="domain" description="AMP-dependent synthetase/ligase" evidence="1">
    <location>
        <begin position="105"/>
        <end position="273"/>
    </location>
</feature>
<dbReference type="RefSeq" id="WP_042534973.1">
    <property type="nucleotide sequence ID" value="NZ_JXTG01000005.1"/>
</dbReference>
<dbReference type="EC" id="6.2.1.3" evidence="3"/>
<dbReference type="InterPro" id="IPR045851">
    <property type="entry name" value="AMP-bd_C_sf"/>
</dbReference>
<dbReference type="EMBL" id="JXTG01000005">
    <property type="protein sequence ID" value="KIP21464.1"/>
    <property type="molecule type" value="Genomic_DNA"/>
</dbReference>